<name>A0ABC8S7Z2_9AQUA</name>
<evidence type="ECO:0000313" key="3">
    <source>
        <dbReference type="Proteomes" id="UP001642360"/>
    </source>
</evidence>
<organism evidence="2 3">
    <name type="scientific">Ilex paraguariensis</name>
    <name type="common">yerba mate</name>
    <dbReference type="NCBI Taxonomy" id="185542"/>
    <lineage>
        <taxon>Eukaryota</taxon>
        <taxon>Viridiplantae</taxon>
        <taxon>Streptophyta</taxon>
        <taxon>Embryophyta</taxon>
        <taxon>Tracheophyta</taxon>
        <taxon>Spermatophyta</taxon>
        <taxon>Magnoliopsida</taxon>
        <taxon>eudicotyledons</taxon>
        <taxon>Gunneridae</taxon>
        <taxon>Pentapetalae</taxon>
        <taxon>asterids</taxon>
        <taxon>campanulids</taxon>
        <taxon>Aquifoliales</taxon>
        <taxon>Aquifoliaceae</taxon>
        <taxon>Ilex</taxon>
    </lineage>
</organism>
<dbReference type="AlphaFoldDB" id="A0ABC8S7Z2"/>
<accession>A0ABC8S7Z2</accession>
<evidence type="ECO:0000256" key="1">
    <source>
        <dbReference type="SAM" id="Phobius"/>
    </source>
</evidence>
<evidence type="ECO:0008006" key="4">
    <source>
        <dbReference type="Google" id="ProtNLM"/>
    </source>
</evidence>
<protein>
    <recommendedName>
        <fullName evidence="4">DUF4283 domain-containing protein</fullName>
    </recommendedName>
</protein>
<reference evidence="2 3" key="1">
    <citation type="submission" date="2024-02" db="EMBL/GenBank/DDBJ databases">
        <authorList>
            <person name="Vignale AGUSTIN F."/>
            <person name="Sosa J E."/>
            <person name="Modenutti C."/>
        </authorList>
    </citation>
    <scope>NUCLEOTIDE SEQUENCE [LARGE SCALE GENOMIC DNA]</scope>
</reference>
<gene>
    <name evidence="2" type="ORF">ILEXP_LOCUS21219</name>
</gene>
<keyword evidence="1" id="KW-0812">Transmembrane</keyword>
<feature type="transmembrane region" description="Helical" evidence="1">
    <location>
        <begin position="20"/>
        <end position="39"/>
    </location>
</feature>
<comment type="caution">
    <text evidence="2">The sequence shown here is derived from an EMBL/GenBank/DDBJ whole genome shotgun (WGS) entry which is preliminary data.</text>
</comment>
<dbReference type="Proteomes" id="UP001642360">
    <property type="component" value="Unassembled WGS sequence"/>
</dbReference>
<evidence type="ECO:0000313" key="2">
    <source>
        <dbReference type="EMBL" id="CAK9152987.1"/>
    </source>
</evidence>
<sequence length="136" mass="15195">MESLETPSTSLEGFRLIQCGWFAGTAVSLGVGGLLDAIMDKEMQQLWKNFTLLEQESLGVNILDQRAGDLGKKDKLCVFGKVLSVKLYNKTAFKTTMRMVWNKIKGEFIEAGDNLLLVQFSNMLDNNKVLESQALE</sequence>
<dbReference type="EMBL" id="CAUOFW020002314">
    <property type="protein sequence ID" value="CAK9152987.1"/>
    <property type="molecule type" value="Genomic_DNA"/>
</dbReference>
<keyword evidence="3" id="KW-1185">Reference proteome</keyword>
<keyword evidence="1" id="KW-1133">Transmembrane helix</keyword>
<keyword evidence="1" id="KW-0472">Membrane</keyword>
<proteinExistence type="predicted"/>